<dbReference type="SMART" id="SM00777">
    <property type="entry name" value="Mad3_BUB1_I"/>
    <property type="match status" value="1"/>
</dbReference>
<proteinExistence type="predicted"/>
<dbReference type="Pfam" id="PF00069">
    <property type="entry name" value="Pkinase"/>
    <property type="match status" value="1"/>
</dbReference>
<dbReference type="PROSITE" id="PS50011">
    <property type="entry name" value="PROTEIN_KINASE_DOM"/>
    <property type="match status" value="1"/>
</dbReference>
<comment type="subcellular location">
    <subcellularLocation>
        <location evidence="1">Chromosome</location>
        <location evidence="1">Centromere</location>
        <location evidence="1">Kinetochore</location>
    </subcellularLocation>
</comment>
<keyword evidence="8" id="KW-1185">Reference proteome</keyword>
<evidence type="ECO:0008006" key="9">
    <source>
        <dbReference type="Google" id="ProtNLM"/>
    </source>
</evidence>
<dbReference type="SUPFAM" id="SSF56112">
    <property type="entry name" value="Protein kinase-like (PK-like)"/>
    <property type="match status" value="1"/>
</dbReference>
<dbReference type="InterPro" id="IPR002478">
    <property type="entry name" value="PUA"/>
</dbReference>
<dbReference type="GO" id="GO:1901607">
    <property type="term" value="P:alpha-amino acid biosynthetic process"/>
    <property type="evidence" value="ECO:0007669"/>
    <property type="project" value="UniProtKB-ARBA"/>
</dbReference>
<dbReference type="GO" id="GO:0005524">
    <property type="term" value="F:ATP binding"/>
    <property type="evidence" value="ECO:0007669"/>
    <property type="project" value="InterPro"/>
</dbReference>
<evidence type="ECO:0000259" key="6">
    <source>
        <dbReference type="PROSITE" id="PS51489"/>
    </source>
</evidence>
<dbReference type="CDD" id="cd21157">
    <property type="entry name" value="PUA_G5K"/>
    <property type="match status" value="1"/>
</dbReference>
<dbReference type="Gene3D" id="2.30.130.10">
    <property type="entry name" value="PUA domain"/>
    <property type="match status" value="1"/>
</dbReference>
<dbReference type="Pfam" id="PF01472">
    <property type="entry name" value="PUA"/>
    <property type="match status" value="1"/>
</dbReference>
<sequence>MVEYDMDELEKEKENVQATKYGYKPDVIGKDYEHLRRIKEAELNKVHKEDPLLPYIDYIKWTTKHFTYTHPSIPTVMETAVREFRKDPRYKNDPRYVDLWMTVVRKQPDPGDAFKYLAVNQIGTGLAIYYLEYARYYESGKDYDRADELYRLGISRKADPVDEIVKEYNKFLVRKASGIPLEDKPLTKKKVLQPKTSSKDKLKVFKDSSEPEDVLVPEASAGWEDYSLKAKENEAEPEKWVGNTYKQESAPSANPKLNVYKDEHEEVAPRKKPKIFKPKAVKDDLLAEQTATADMNGSVLVTKMELLKIKNKEYCFEENRAISYGYDINERAPRVEKPKFKPASPTINTKDAMRDIMDIFNAPIQGDTEVDQVIYYNPQDDETISSKVFKRPVEELKLGVFKDEDSDEDSSNPVETLFSEGTPRTVKNVFGQPVQIMTPVTEKSEVTFHHTSASFEAITEEEEPVHPSDPQIRAAILKKAYDPQNKSFDFYPSKESNLKSDGNTVLFNAEKYKIVKILAENDYSKVYAVQKNTTKVLKISTPPSGWEYYILHQIHSKTRNDFIIKPLHFYFYKNESILELSYEPGSTLLDVFNSCRKLKIGRDSPGIDELLVLHYSIKLLDISIFLFKNGFIHGDLRLENYITRNRELVLVDFGAAIDLNHFKPTQMFQIPKSDQLPHEECWECRFGQPFKYEPDLYNLACMIHILLFGKLLETNPQSAKKEKIKVVGKFEKDWNIELWNNLFIYLLNSSDWSELQDFLLAMKQCLIQHERNTELEGEIRFGDNDSLSAIVAGMVHADYLFLLTDVDSLYTDNPRSNPNAARIKVVKDISVLKEQGSSVGTGGMITKLIAAELSISAGCNMIITIGSKPNLIETIIREIQENENNKEFEPSHGTLFLAREKPMDDRQWWILHSLATAGKLIVDEGASIAITRKSKSSLFAAGIKQVIGSFNALQCVKIVKIAKRVSIDGREEEYEQEIGRGLVNYSSLEIQRILGSHSKDIAEILGYRETEYVISRDNMAIISQ</sequence>
<dbReference type="SUPFAM" id="SSF53633">
    <property type="entry name" value="Carbamate kinase-like"/>
    <property type="match status" value="1"/>
</dbReference>
<dbReference type="GO" id="GO:0000776">
    <property type="term" value="C:kinetochore"/>
    <property type="evidence" value="ECO:0007669"/>
    <property type="project" value="UniProtKB-KW"/>
</dbReference>
<dbReference type="Gene3D" id="3.40.1160.10">
    <property type="entry name" value="Acetylglutamate kinase-like"/>
    <property type="match status" value="1"/>
</dbReference>
<dbReference type="NCBIfam" id="TIGR01027">
    <property type="entry name" value="proB"/>
    <property type="match status" value="1"/>
</dbReference>
<keyword evidence="4" id="KW-0137">Centromere</keyword>
<protein>
    <recommendedName>
        <fullName evidence="9">Non-specific serine/threonine protein kinase</fullName>
    </recommendedName>
</protein>
<dbReference type="GO" id="GO:0003723">
    <property type="term" value="F:RNA binding"/>
    <property type="evidence" value="ECO:0007669"/>
    <property type="project" value="InterPro"/>
</dbReference>
<dbReference type="InterPro" id="IPR000719">
    <property type="entry name" value="Prot_kinase_dom"/>
</dbReference>
<dbReference type="PROSITE" id="PS50890">
    <property type="entry name" value="PUA"/>
    <property type="match status" value="1"/>
</dbReference>
<evidence type="ECO:0000256" key="2">
    <source>
        <dbReference type="ARBA" id="ARBA00022454"/>
    </source>
</evidence>
<evidence type="ECO:0000256" key="1">
    <source>
        <dbReference type="ARBA" id="ARBA00004629"/>
    </source>
</evidence>
<dbReference type="InterPro" id="IPR005715">
    <property type="entry name" value="Glu_5kinase/COase_Synthase"/>
</dbReference>
<dbReference type="GO" id="GO:0004672">
    <property type="term" value="F:protein kinase activity"/>
    <property type="evidence" value="ECO:0007669"/>
    <property type="project" value="InterPro"/>
</dbReference>
<dbReference type="Pfam" id="PF08311">
    <property type="entry name" value="Mad3_BUB1_I"/>
    <property type="match status" value="1"/>
</dbReference>
<evidence type="ECO:0000256" key="3">
    <source>
        <dbReference type="ARBA" id="ARBA00022838"/>
    </source>
</evidence>
<dbReference type="Gene3D" id="1.10.510.10">
    <property type="entry name" value="Transferase(Phosphotransferase) domain 1"/>
    <property type="match status" value="1"/>
</dbReference>
<dbReference type="SMART" id="SM00220">
    <property type="entry name" value="S_TKc"/>
    <property type="match status" value="1"/>
</dbReference>
<evidence type="ECO:0000313" key="8">
    <source>
        <dbReference type="Proteomes" id="UP001210925"/>
    </source>
</evidence>
<dbReference type="GO" id="GO:0007094">
    <property type="term" value="P:mitotic spindle assembly checkpoint signaling"/>
    <property type="evidence" value="ECO:0007669"/>
    <property type="project" value="InterPro"/>
</dbReference>
<dbReference type="InterPro" id="IPR015947">
    <property type="entry name" value="PUA-like_sf"/>
</dbReference>
<dbReference type="SUPFAM" id="SSF88697">
    <property type="entry name" value="PUA domain-like"/>
    <property type="match status" value="1"/>
</dbReference>
<dbReference type="InterPro" id="IPR036393">
    <property type="entry name" value="AceGlu_kinase-like_sf"/>
</dbReference>
<dbReference type="PANTHER" id="PTHR14030:SF4">
    <property type="entry name" value="BUB1 KINASE, ISOFORM A-RELATED"/>
    <property type="match status" value="1"/>
</dbReference>
<evidence type="ECO:0000313" key="7">
    <source>
        <dbReference type="EMBL" id="KAJ3252297.1"/>
    </source>
</evidence>
<dbReference type="GO" id="GO:0005634">
    <property type="term" value="C:nucleus"/>
    <property type="evidence" value="ECO:0007669"/>
    <property type="project" value="TreeGrafter"/>
</dbReference>
<dbReference type="AlphaFoldDB" id="A0AAD5Y0S2"/>
<dbReference type="GO" id="GO:0051754">
    <property type="term" value="P:meiotic sister chromatid cohesion, centromeric"/>
    <property type="evidence" value="ECO:0007669"/>
    <property type="project" value="TreeGrafter"/>
</dbReference>
<dbReference type="PANTHER" id="PTHR14030">
    <property type="entry name" value="MITOTIC CHECKPOINT SERINE/THREONINE-PROTEIN KINASE BUB1"/>
    <property type="match status" value="1"/>
</dbReference>
<dbReference type="GO" id="GO:0032991">
    <property type="term" value="C:protein-containing complex"/>
    <property type="evidence" value="ECO:0007669"/>
    <property type="project" value="UniProtKB-ARBA"/>
</dbReference>
<evidence type="ECO:0000256" key="4">
    <source>
        <dbReference type="ARBA" id="ARBA00023328"/>
    </source>
</evidence>
<accession>A0AAD5Y0S2</accession>
<keyword evidence="2" id="KW-0158">Chromosome</keyword>
<dbReference type="InterPro" id="IPR036974">
    <property type="entry name" value="PUA_sf"/>
</dbReference>
<dbReference type="InterPro" id="IPR013212">
    <property type="entry name" value="Mad3/Bub1_I"/>
</dbReference>
<dbReference type="EMBL" id="JADGKB010000146">
    <property type="protein sequence ID" value="KAJ3252297.1"/>
    <property type="molecule type" value="Genomic_DNA"/>
</dbReference>
<keyword evidence="3" id="KW-0995">Kinetochore</keyword>
<feature type="domain" description="Protein kinase" evidence="5">
    <location>
        <begin position="512"/>
        <end position="832"/>
    </location>
</feature>
<dbReference type="PROSITE" id="PS51489">
    <property type="entry name" value="BUB1_N"/>
    <property type="match status" value="1"/>
</dbReference>
<dbReference type="GO" id="GO:0005737">
    <property type="term" value="C:cytoplasm"/>
    <property type="evidence" value="ECO:0007669"/>
    <property type="project" value="InterPro"/>
</dbReference>
<organism evidence="7 8">
    <name type="scientific">Boothiomyces macroporosus</name>
    <dbReference type="NCBI Taxonomy" id="261099"/>
    <lineage>
        <taxon>Eukaryota</taxon>
        <taxon>Fungi</taxon>
        <taxon>Fungi incertae sedis</taxon>
        <taxon>Chytridiomycota</taxon>
        <taxon>Chytridiomycota incertae sedis</taxon>
        <taxon>Chytridiomycetes</taxon>
        <taxon>Rhizophydiales</taxon>
        <taxon>Terramycetaceae</taxon>
        <taxon>Boothiomyces</taxon>
    </lineage>
</organism>
<feature type="domain" description="BUB1 N-terminal" evidence="6">
    <location>
        <begin position="32"/>
        <end position="196"/>
    </location>
</feature>
<name>A0AAD5Y0S2_9FUNG</name>
<dbReference type="Gene3D" id="1.25.40.430">
    <property type="match status" value="1"/>
</dbReference>
<dbReference type="InterPro" id="IPR001048">
    <property type="entry name" value="Asp/Glu/Uridylate_kinase"/>
</dbReference>
<reference evidence="7" key="1">
    <citation type="submission" date="2020-05" db="EMBL/GenBank/DDBJ databases">
        <title>Phylogenomic resolution of chytrid fungi.</title>
        <authorList>
            <person name="Stajich J.E."/>
            <person name="Amses K."/>
            <person name="Simmons R."/>
            <person name="Seto K."/>
            <person name="Myers J."/>
            <person name="Bonds A."/>
            <person name="Quandt C.A."/>
            <person name="Barry K."/>
            <person name="Liu P."/>
            <person name="Grigoriev I."/>
            <person name="Longcore J.E."/>
            <person name="James T.Y."/>
        </authorList>
    </citation>
    <scope>NUCLEOTIDE SEQUENCE</scope>
    <source>
        <strain evidence="7">PLAUS21</strain>
    </source>
</reference>
<gene>
    <name evidence="7" type="ORF">HK103_001642</name>
</gene>
<comment type="caution">
    <text evidence="7">The sequence shown here is derived from an EMBL/GenBank/DDBJ whole genome shotgun (WGS) entry which is preliminary data.</text>
</comment>
<evidence type="ECO:0000259" key="5">
    <source>
        <dbReference type="PROSITE" id="PS50011"/>
    </source>
</evidence>
<dbReference type="InterPro" id="IPR015661">
    <property type="entry name" value="Bub1/Mad3"/>
</dbReference>
<dbReference type="Pfam" id="PF00696">
    <property type="entry name" value="AA_kinase"/>
    <property type="match status" value="1"/>
</dbReference>
<dbReference type="SMART" id="SM00359">
    <property type="entry name" value="PUA"/>
    <property type="match status" value="1"/>
</dbReference>
<dbReference type="Proteomes" id="UP001210925">
    <property type="component" value="Unassembled WGS sequence"/>
</dbReference>
<dbReference type="InterPro" id="IPR011009">
    <property type="entry name" value="Kinase-like_dom_sf"/>
</dbReference>